<dbReference type="AlphaFoldDB" id="A0A4P2R3L8"/>
<feature type="domain" description="Immunity MXAN-0049 protein" evidence="1">
    <location>
        <begin position="98"/>
        <end position="184"/>
    </location>
</feature>
<dbReference type="InterPro" id="IPR012433">
    <property type="entry name" value="Imm11"/>
</dbReference>
<dbReference type="Pfam" id="PF07791">
    <property type="entry name" value="Imm11"/>
    <property type="match status" value="1"/>
</dbReference>
<dbReference type="Proteomes" id="UP000295497">
    <property type="component" value="Chromosome"/>
</dbReference>
<evidence type="ECO:0000259" key="1">
    <source>
        <dbReference type="Pfam" id="PF07791"/>
    </source>
</evidence>
<accession>A0A4P2R3L8</accession>
<protein>
    <recommendedName>
        <fullName evidence="1">Immunity MXAN-0049 protein domain-containing protein</fullName>
    </recommendedName>
</protein>
<reference evidence="2 3" key="1">
    <citation type="submission" date="2015-09" db="EMBL/GenBank/DDBJ databases">
        <title>Sorangium comparison.</title>
        <authorList>
            <person name="Zaburannyi N."/>
            <person name="Bunk B."/>
            <person name="Overmann J."/>
            <person name="Mueller R."/>
        </authorList>
    </citation>
    <scope>NUCLEOTIDE SEQUENCE [LARGE SCALE GENOMIC DNA]</scope>
    <source>
        <strain evidence="2 3">So ce836</strain>
    </source>
</reference>
<name>A0A4P2R3L8_SORCE</name>
<proteinExistence type="predicted"/>
<evidence type="ECO:0000313" key="2">
    <source>
        <dbReference type="EMBL" id="AUX37565.1"/>
    </source>
</evidence>
<organism evidence="2 3">
    <name type="scientific">Sorangium cellulosum</name>
    <name type="common">Polyangium cellulosum</name>
    <dbReference type="NCBI Taxonomy" id="56"/>
    <lineage>
        <taxon>Bacteria</taxon>
        <taxon>Pseudomonadati</taxon>
        <taxon>Myxococcota</taxon>
        <taxon>Polyangia</taxon>
        <taxon>Polyangiales</taxon>
        <taxon>Polyangiaceae</taxon>
        <taxon>Sorangium</taxon>
    </lineage>
</organism>
<gene>
    <name evidence="2" type="ORF">SOCE836_097930</name>
</gene>
<dbReference type="EMBL" id="CP012672">
    <property type="protein sequence ID" value="AUX37565.1"/>
    <property type="molecule type" value="Genomic_DNA"/>
</dbReference>
<evidence type="ECO:0000313" key="3">
    <source>
        <dbReference type="Proteomes" id="UP000295497"/>
    </source>
</evidence>
<sequence>MRRYFRLLDDVTVPNRWHLGSATLADGTEPRLRAGIRFEASETPSIPVTHGDCVLDFTITSFAVPVANRRLVDAVTAVAGADVQRIPVNIAGQPGMVVLNALRTLRCVDELNSEFVKWTKQDHRADLAGQYRQITKLVLDEAKIPCDAHIFRIEGSLVELIVSEAVKDAMERVGCLGAKFIELQTSGARSHA</sequence>